<keyword evidence="3" id="KW-1185">Reference proteome</keyword>
<dbReference type="EMBL" id="JBBBZM010000049">
    <property type="protein sequence ID" value="KAL0636506.1"/>
    <property type="molecule type" value="Genomic_DNA"/>
</dbReference>
<evidence type="ECO:0000313" key="3">
    <source>
        <dbReference type="Proteomes" id="UP001447188"/>
    </source>
</evidence>
<protein>
    <submittedName>
        <fullName evidence="2">Uncharacterized protein</fullName>
    </submittedName>
</protein>
<dbReference type="PANTHER" id="PTHR39596:SF4">
    <property type="entry name" value="HET DOMAIN PROTEIN (AFU_ORTHOLOGUE AFUA_3G03140)-RELATED"/>
    <property type="match status" value="1"/>
</dbReference>
<sequence length="1253" mass="138842">MEDSPVLCKTSELLKDGSDNSLLNPNLSEDDIAKDIAEHQRTHFTDTPVCGHTNHEHASHMTARFLNLSSKVSLDANGMLGTATKYIHDHGVGNEYNTKDHDEYESILDFPMIKAAAFIAYHSGGKATIDVVGTYTVLIRALNALALAIDKYIRPDDIFPRLLVLILQKVWDVGIELAGTIRTRARLIGRNQVGLMELNVIHAQHYREYVEQALRHNTDGRICNRALYVITRPELPPFVRPLELLERLKNLELDVFHKGCTIKRCERDHDAVGVSDQSYHAPGCPKDCALRIPPPESIASFESILIDRAHMPAVSIYPEKPEGWWVPTSRRTLAVSHVWRDGMGGTRDSGLNQCLHDYFTKLAIARNLDSYWVDSATIPTDNAQRRLMIQRINSTFATASFTLCQDARLANATTLGDDGTALLAIVVSFWHRRAWTLLEGHKANDMSFFRAPSILEPFNVRKAVENVILKCNDSPLWLLSTIAELEAYMVDGMTPESSGILLSSRVASRASDSELIWRLLAQPFTTSETSTSMNTTAFDFADKADVAFISSNAPRSEEPGLCWMPGGTAADTWVSSAIGGIKADIVRVTETHLESNWFAKEGRKEDIDMIDWLSPITPRELTEKLKAKLKTGAYDFKMLCPILANGGERVKSKKVLIVSRVGLSEEAQRLDLVEIVWHWECIVELSTVVEFTKGDIKPLKIGLDGVVQHPDSSGISSQSFAAIQGPSRNSAQHPSECREPQDVGRRIWNFGDFLSRIPVALVWAVVLSLLIHTAKASGAAASGSDTSEGTLQLQHWLSMPSLPTIIAEWAALIPLTVYLSSFRSDFDLAGEVSLRGRLSVGVVPKLWALGGIAKLLREGEVFFDMANSAGDPLKVYDVQWGSVFPCYNSAAAAAVAACAFDGKEDSPEITQKDLRDYVLQHKDNFSARFPIGKVTGGTDEPTSDVYCGNDIEGLVERKKLFGRRQLLNVIVVDTVEKRILRWWAVPTMRRSVWLVVQLGLSLGLTVVLIVCGCVGSGVLLTIGGISRYCAQNTNLKRSPLYLRNREVHEGCMLVAVHENATVWTLYFGHRGLIDSLLNKPMIDPGITSPFILGWFQFAEVLQVVAMTFVAGQKGWDGIVLFILVVAVWSFSALNGYNKHASRWLQEEGFKTVAFGCEFPGRTELLGAVQLLSTEKKTYWMDGIIAPVPRRDVWLKKIGAIDSDPKELDTLFSSLGHHDRAWVNSTGMQTIAGVELIRQKLAEKAGRMDAEKKI</sequence>
<feature type="transmembrane region" description="Helical" evidence="1">
    <location>
        <begin position="998"/>
        <end position="1022"/>
    </location>
</feature>
<dbReference type="Proteomes" id="UP001447188">
    <property type="component" value="Unassembled WGS sequence"/>
</dbReference>
<organism evidence="2 3">
    <name type="scientific">Discina gigas</name>
    <dbReference type="NCBI Taxonomy" id="1032678"/>
    <lineage>
        <taxon>Eukaryota</taxon>
        <taxon>Fungi</taxon>
        <taxon>Dikarya</taxon>
        <taxon>Ascomycota</taxon>
        <taxon>Pezizomycotina</taxon>
        <taxon>Pezizomycetes</taxon>
        <taxon>Pezizales</taxon>
        <taxon>Discinaceae</taxon>
        <taxon>Discina</taxon>
    </lineage>
</organism>
<feature type="transmembrane region" description="Helical" evidence="1">
    <location>
        <begin position="1090"/>
        <end position="1111"/>
    </location>
</feature>
<keyword evidence="1" id="KW-0812">Transmembrane</keyword>
<dbReference type="PANTHER" id="PTHR39596">
    <property type="match status" value="1"/>
</dbReference>
<feature type="transmembrane region" description="Helical" evidence="1">
    <location>
        <begin position="1117"/>
        <end position="1136"/>
    </location>
</feature>
<proteinExistence type="predicted"/>
<evidence type="ECO:0000313" key="2">
    <source>
        <dbReference type="EMBL" id="KAL0636506.1"/>
    </source>
</evidence>
<comment type="caution">
    <text evidence="2">The sequence shown here is derived from an EMBL/GenBank/DDBJ whole genome shotgun (WGS) entry which is preliminary data.</text>
</comment>
<accession>A0ABR3GLS4</accession>
<reference evidence="2 3" key="1">
    <citation type="submission" date="2024-02" db="EMBL/GenBank/DDBJ databases">
        <title>Discinaceae phylogenomics.</title>
        <authorList>
            <person name="Dirks A.C."/>
            <person name="James T.Y."/>
        </authorList>
    </citation>
    <scope>NUCLEOTIDE SEQUENCE [LARGE SCALE GENOMIC DNA]</scope>
    <source>
        <strain evidence="2 3">ACD0624</strain>
    </source>
</reference>
<evidence type="ECO:0000256" key="1">
    <source>
        <dbReference type="SAM" id="Phobius"/>
    </source>
</evidence>
<gene>
    <name evidence="2" type="ORF">Q9L58_004556</name>
</gene>
<keyword evidence="1" id="KW-0472">Membrane</keyword>
<name>A0ABR3GLS4_9PEZI</name>
<keyword evidence="1" id="KW-1133">Transmembrane helix</keyword>